<organism evidence="11 12">
    <name type="scientific">Bos mutus</name>
    <name type="common">wild yak</name>
    <dbReference type="NCBI Taxonomy" id="72004"/>
    <lineage>
        <taxon>Eukaryota</taxon>
        <taxon>Metazoa</taxon>
        <taxon>Chordata</taxon>
        <taxon>Craniata</taxon>
        <taxon>Vertebrata</taxon>
        <taxon>Euteleostomi</taxon>
        <taxon>Mammalia</taxon>
        <taxon>Eutheria</taxon>
        <taxon>Laurasiatheria</taxon>
        <taxon>Artiodactyla</taxon>
        <taxon>Ruminantia</taxon>
        <taxon>Pecora</taxon>
        <taxon>Bovidae</taxon>
        <taxon>Bovinae</taxon>
        <taxon>Bos</taxon>
    </lineage>
</organism>
<evidence type="ECO:0000256" key="4">
    <source>
        <dbReference type="ARBA" id="ARBA00022670"/>
    </source>
</evidence>
<dbReference type="GO" id="GO:0006508">
    <property type="term" value="P:proteolysis"/>
    <property type="evidence" value="ECO:0007669"/>
    <property type="project" value="UniProtKB-KW"/>
</dbReference>
<dbReference type="PANTHER" id="PTHR12419">
    <property type="entry name" value="OTU DOMAIN CONTAINING PROTEIN"/>
    <property type="match status" value="1"/>
</dbReference>
<dbReference type="SMART" id="SM00369">
    <property type="entry name" value="LRR_TYP"/>
    <property type="match status" value="4"/>
</dbReference>
<feature type="coiled-coil region" evidence="9">
    <location>
        <begin position="2"/>
        <end position="65"/>
    </location>
</feature>
<keyword evidence="8" id="KW-0788">Thiol protease</keyword>
<evidence type="ECO:0000313" key="12">
    <source>
        <dbReference type="Proteomes" id="UP000322234"/>
    </source>
</evidence>
<proteinExistence type="predicted"/>
<evidence type="ECO:0000256" key="7">
    <source>
        <dbReference type="ARBA" id="ARBA00022801"/>
    </source>
</evidence>
<dbReference type="PROSITE" id="PS50802">
    <property type="entry name" value="OTU"/>
    <property type="match status" value="1"/>
</dbReference>
<dbReference type="FunFam" id="3.90.70.80:FF:000003">
    <property type="entry name" value="OTU domain-containing protein 6B"/>
    <property type="match status" value="1"/>
</dbReference>
<keyword evidence="4" id="KW-0645">Protease</keyword>
<dbReference type="InterPro" id="IPR003323">
    <property type="entry name" value="OTU_dom"/>
</dbReference>
<sequence length="624" mass="71908">MEAVLTEELDEEEQLVRRHRKEKKELQAKIQSMKNAVPRNDKKRRKQLTEDVAKLEAEMEQKHREELDQLKLTSKESKIDSVAVNISNLVLENQPLRISKAQKRRDKKAALEKEREERIAEAEIENLTGARHVESEKLAQILAARQLEIKQIPSDGHCMYRAIEDQLKEQNGVLTVAALRCQTANYMQSHVEDFLPFLTNPNTGEMYTPEEFGKYCDDIVNTAACGGQLELRALSHILRTPIEIIQADSPPIVVGEEYPENPLILVYMRHAYGLGEHYNSVTRIFFQMQIWILQCECGGSFGVSAWIKRELRALSHILRTPIEIIQADSPPIVVGEEYPENPLILVYMRHAYGLGEHYNSVTRLKNLRCLSINHNQLASIPRELCFLENLSELQLNYNQLVCIPKEIKFLKKLRKLLLSRNNIKSLPEGLCNLFNLRILDVAGNVIQMFPPGFQDLKLREFYCEGNPLFLKQPVSAIKQEDIWSLQEITSRFIMNQLAEKNPFLMKAIKWYPQVRSIISQGRKCAICEKFFLTIWLECVEFFPPSKNWKISRNLQLVPLRILICSYKCFYQRNPNIFGIAQTCSQRTEVRCESACTYSAASDSETALLLSLYSLFFALSAEVPD</sequence>
<reference evidence="11" key="1">
    <citation type="submission" date="2019-10" db="EMBL/GenBank/DDBJ databases">
        <title>The sequence and de novo assembly of the wild yak genome.</title>
        <authorList>
            <person name="Liu Y."/>
        </authorList>
    </citation>
    <scope>NUCLEOTIDE SEQUENCE [LARGE SCALE GENOMIC DNA]</scope>
    <source>
        <strain evidence="11">WY2019</strain>
    </source>
</reference>
<dbReference type="InterPro" id="IPR038765">
    <property type="entry name" value="Papain-like_cys_pep_sf"/>
</dbReference>
<dbReference type="PANTHER" id="PTHR12419:SF21">
    <property type="entry name" value="DEUBIQUITINASE OTUD6B"/>
    <property type="match status" value="1"/>
</dbReference>
<feature type="domain" description="OTU" evidence="10">
    <location>
        <begin position="147"/>
        <end position="284"/>
    </location>
</feature>
<dbReference type="GO" id="GO:0016579">
    <property type="term" value="P:protein deubiquitination"/>
    <property type="evidence" value="ECO:0007669"/>
    <property type="project" value="TreeGrafter"/>
</dbReference>
<dbReference type="EMBL" id="VBQZ03000081">
    <property type="protein sequence ID" value="MXQ92302.1"/>
    <property type="molecule type" value="Genomic_DNA"/>
</dbReference>
<evidence type="ECO:0000256" key="9">
    <source>
        <dbReference type="SAM" id="Coils"/>
    </source>
</evidence>
<dbReference type="InterPro" id="IPR003591">
    <property type="entry name" value="Leu-rich_rpt_typical-subtyp"/>
</dbReference>
<keyword evidence="5" id="KW-0677">Repeat</keyword>
<keyword evidence="3" id="KW-0433">Leucine-rich repeat</keyword>
<dbReference type="PROSITE" id="PS51450">
    <property type="entry name" value="LRR"/>
    <property type="match status" value="2"/>
</dbReference>
<dbReference type="AlphaFoldDB" id="A0A6B0RRT1"/>
<evidence type="ECO:0000256" key="8">
    <source>
        <dbReference type="ARBA" id="ARBA00022807"/>
    </source>
</evidence>
<dbReference type="InterPro" id="IPR050704">
    <property type="entry name" value="Peptidase_C85-like"/>
</dbReference>
<evidence type="ECO:0000256" key="5">
    <source>
        <dbReference type="ARBA" id="ARBA00022737"/>
    </source>
</evidence>
<keyword evidence="9" id="KW-0175">Coiled coil</keyword>
<accession>A0A6B0RRT1</accession>
<protein>
    <recommendedName>
        <fullName evidence="2">ubiquitinyl hydrolase 1</fullName>
        <ecNumber evidence="2">3.4.19.12</ecNumber>
    </recommendedName>
</protein>
<evidence type="ECO:0000256" key="1">
    <source>
        <dbReference type="ARBA" id="ARBA00000707"/>
    </source>
</evidence>
<evidence type="ECO:0000256" key="6">
    <source>
        <dbReference type="ARBA" id="ARBA00022786"/>
    </source>
</evidence>
<evidence type="ECO:0000256" key="3">
    <source>
        <dbReference type="ARBA" id="ARBA00022614"/>
    </source>
</evidence>
<dbReference type="InterPro" id="IPR032675">
    <property type="entry name" value="LRR_dom_sf"/>
</dbReference>
<dbReference type="InterPro" id="IPR001611">
    <property type="entry name" value="Leu-rich_rpt"/>
</dbReference>
<keyword evidence="7" id="KW-0378">Hydrolase</keyword>
<dbReference type="InterPro" id="IPR049772">
    <property type="entry name" value="OTU_OTUD6"/>
</dbReference>
<dbReference type="Gene3D" id="3.80.10.10">
    <property type="entry name" value="Ribonuclease Inhibitor"/>
    <property type="match status" value="1"/>
</dbReference>
<dbReference type="Proteomes" id="UP000322234">
    <property type="component" value="Unassembled WGS sequence"/>
</dbReference>
<dbReference type="SUPFAM" id="SSF52075">
    <property type="entry name" value="Outer arm dynein light chain 1"/>
    <property type="match status" value="1"/>
</dbReference>
<keyword evidence="6" id="KW-0833">Ubl conjugation pathway</keyword>
<dbReference type="GO" id="GO:0004843">
    <property type="term" value="F:cysteine-type deubiquitinase activity"/>
    <property type="evidence" value="ECO:0007669"/>
    <property type="project" value="UniProtKB-EC"/>
</dbReference>
<dbReference type="Gene3D" id="3.90.70.80">
    <property type="match status" value="2"/>
</dbReference>
<dbReference type="SUPFAM" id="SSF54001">
    <property type="entry name" value="Cysteine proteinases"/>
    <property type="match status" value="2"/>
</dbReference>
<evidence type="ECO:0000256" key="2">
    <source>
        <dbReference type="ARBA" id="ARBA00012759"/>
    </source>
</evidence>
<name>A0A6B0RRT1_9CETA</name>
<evidence type="ECO:0000313" key="11">
    <source>
        <dbReference type="EMBL" id="MXQ92302.1"/>
    </source>
</evidence>
<comment type="caution">
    <text evidence="11">The sequence shown here is derived from an EMBL/GenBank/DDBJ whole genome shotgun (WGS) entry which is preliminary data.</text>
</comment>
<dbReference type="Pfam" id="PF02338">
    <property type="entry name" value="OTU"/>
    <property type="match status" value="2"/>
</dbReference>
<keyword evidence="12" id="KW-1185">Reference proteome</keyword>
<dbReference type="EC" id="3.4.19.12" evidence="2"/>
<dbReference type="CDD" id="cd22761">
    <property type="entry name" value="OTU_OTUD6"/>
    <property type="match status" value="1"/>
</dbReference>
<dbReference type="Pfam" id="PF00560">
    <property type="entry name" value="LRR_1"/>
    <property type="match status" value="1"/>
</dbReference>
<evidence type="ECO:0000259" key="10">
    <source>
        <dbReference type="PROSITE" id="PS50802"/>
    </source>
</evidence>
<comment type="catalytic activity">
    <reaction evidence="1">
        <text>Thiol-dependent hydrolysis of ester, thioester, amide, peptide and isopeptide bonds formed by the C-terminal Gly of ubiquitin (a 76-residue protein attached to proteins as an intracellular targeting signal).</text>
        <dbReference type="EC" id="3.4.19.12"/>
    </reaction>
</comment>
<gene>
    <name evidence="11" type="ORF">E5288_WYG014972</name>
</gene>